<organism evidence="7 8">
    <name type="scientific">Rhizosaccharibacter radicis</name>
    <dbReference type="NCBI Taxonomy" id="2782605"/>
    <lineage>
        <taxon>Bacteria</taxon>
        <taxon>Pseudomonadati</taxon>
        <taxon>Pseudomonadota</taxon>
        <taxon>Alphaproteobacteria</taxon>
        <taxon>Acetobacterales</taxon>
        <taxon>Acetobacteraceae</taxon>
        <taxon>Rhizosaccharibacter</taxon>
    </lineage>
</organism>
<dbReference type="InterPro" id="IPR036259">
    <property type="entry name" value="MFS_trans_sf"/>
</dbReference>
<keyword evidence="3 5" id="KW-1133">Transmembrane helix</keyword>
<evidence type="ECO:0000256" key="1">
    <source>
        <dbReference type="ARBA" id="ARBA00004141"/>
    </source>
</evidence>
<evidence type="ECO:0000256" key="5">
    <source>
        <dbReference type="SAM" id="Phobius"/>
    </source>
</evidence>
<dbReference type="InterPro" id="IPR011701">
    <property type="entry name" value="MFS"/>
</dbReference>
<keyword evidence="2 5" id="KW-0812">Transmembrane</keyword>
<dbReference type="Proteomes" id="UP001524547">
    <property type="component" value="Unassembled WGS sequence"/>
</dbReference>
<name>A0ABT1VYK5_9PROT</name>
<feature type="transmembrane region" description="Helical" evidence="5">
    <location>
        <begin position="185"/>
        <end position="204"/>
    </location>
</feature>
<feature type="transmembrane region" description="Helical" evidence="5">
    <location>
        <begin position="407"/>
        <end position="427"/>
    </location>
</feature>
<dbReference type="EMBL" id="JAMZEJ010000006">
    <property type="protein sequence ID" value="MCQ8241420.1"/>
    <property type="molecule type" value="Genomic_DNA"/>
</dbReference>
<feature type="transmembrane region" description="Helical" evidence="5">
    <location>
        <begin position="25"/>
        <end position="43"/>
    </location>
</feature>
<reference evidence="7 8" key="1">
    <citation type="submission" date="2022-06" db="EMBL/GenBank/DDBJ databases">
        <title>Rhizosaccharibacter gen. nov. sp. nov. KSS12, endophytic bacteria isolated from sugarcane.</title>
        <authorList>
            <person name="Pitiwittayakul N."/>
        </authorList>
    </citation>
    <scope>NUCLEOTIDE SEQUENCE [LARGE SCALE GENOMIC DNA]</scope>
    <source>
        <strain evidence="7 8">KSS12</strain>
    </source>
</reference>
<evidence type="ECO:0000256" key="4">
    <source>
        <dbReference type="ARBA" id="ARBA00023136"/>
    </source>
</evidence>
<dbReference type="Gene3D" id="1.20.1250.20">
    <property type="entry name" value="MFS general substrate transporter like domains"/>
    <property type="match status" value="2"/>
</dbReference>
<evidence type="ECO:0000256" key="3">
    <source>
        <dbReference type="ARBA" id="ARBA00022989"/>
    </source>
</evidence>
<keyword evidence="4 5" id="KW-0472">Membrane</keyword>
<evidence type="ECO:0000259" key="6">
    <source>
        <dbReference type="PROSITE" id="PS50850"/>
    </source>
</evidence>
<evidence type="ECO:0000313" key="8">
    <source>
        <dbReference type="Proteomes" id="UP001524547"/>
    </source>
</evidence>
<dbReference type="PANTHER" id="PTHR11662:SF399">
    <property type="entry name" value="FI19708P1-RELATED"/>
    <property type="match status" value="1"/>
</dbReference>
<feature type="transmembrane region" description="Helical" evidence="5">
    <location>
        <begin position="283"/>
        <end position="307"/>
    </location>
</feature>
<gene>
    <name evidence="7" type="ORF">NFI88_11290</name>
</gene>
<dbReference type="SUPFAM" id="SSF103473">
    <property type="entry name" value="MFS general substrate transporter"/>
    <property type="match status" value="1"/>
</dbReference>
<evidence type="ECO:0000256" key="2">
    <source>
        <dbReference type="ARBA" id="ARBA00022692"/>
    </source>
</evidence>
<keyword evidence="8" id="KW-1185">Reference proteome</keyword>
<dbReference type="PANTHER" id="PTHR11662">
    <property type="entry name" value="SOLUTE CARRIER FAMILY 17"/>
    <property type="match status" value="1"/>
</dbReference>
<evidence type="ECO:0000313" key="7">
    <source>
        <dbReference type="EMBL" id="MCQ8241420.1"/>
    </source>
</evidence>
<feature type="domain" description="Major facilitator superfamily (MFS) profile" evidence="6">
    <location>
        <begin position="30"/>
        <end position="434"/>
    </location>
</feature>
<feature type="transmembrane region" description="Helical" evidence="5">
    <location>
        <begin position="344"/>
        <end position="368"/>
    </location>
</feature>
<dbReference type="PROSITE" id="PS50850">
    <property type="entry name" value="MFS"/>
    <property type="match status" value="1"/>
</dbReference>
<protein>
    <submittedName>
        <fullName evidence="7">MFS transporter</fullName>
    </submittedName>
</protein>
<proteinExistence type="predicted"/>
<comment type="caution">
    <text evidence="7">The sequence shown here is derived from an EMBL/GenBank/DDBJ whole genome shotgun (WGS) entry which is preliminary data.</text>
</comment>
<dbReference type="Pfam" id="PF07690">
    <property type="entry name" value="MFS_1"/>
    <property type="match status" value="1"/>
</dbReference>
<comment type="subcellular location">
    <subcellularLocation>
        <location evidence="1">Membrane</location>
        <topology evidence="1">Multi-pass membrane protein</topology>
    </subcellularLocation>
</comment>
<accession>A0ABT1VYK5</accession>
<feature type="transmembrane region" description="Helical" evidence="5">
    <location>
        <begin position="246"/>
        <end position="263"/>
    </location>
</feature>
<dbReference type="RefSeq" id="WP_422920160.1">
    <property type="nucleotide sequence ID" value="NZ_JAMZEJ010000006.1"/>
</dbReference>
<feature type="transmembrane region" description="Helical" evidence="5">
    <location>
        <begin position="157"/>
        <end position="179"/>
    </location>
</feature>
<feature type="transmembrane region" description="Helical" evidence="5">
    <location>
        <begin position="68"/>
        <end position="88"/>
    </location>
</feature>
<feature type="transmembrane region" description="Helical" evidence="5">
    <location>
        <begin position="319"/>
        <end position="338"/>
    </location>
</feature>
<sequence length="438" mass="45532">MSSTLEAEQRRAELRRVGRIPAVRRMRVIALTLLVVAGTVNYLDRSALSIGNGAIRQSLGLSDAEMGLLLSSFAVAYGVAQIPTGILVDRKGPRQLLGIGMLLWSVAQIAAGGVRGFGSFLLARAALGLGEAPMYLAGTKVCTNWFPARDRAFPIGLFNASSALGPAIAPPLLTALLLAYGWRPMFVIIGLAGLLVAGLWVLLYRDPEQQGVDEQARAALHAEDSPADRAEAMAGWPSLLKQRTTWAMAVGFAGVIYLTWLYGTWLPDYLQRSRHLSVRQAGIWTAVPQLCGFAGALLGGLASRLLSRRGMDAVASCKWPLMVAMLATGACTAAAGYVQSTAIAVTLISVALFAGSLASSCGWALAAVATTPDKVATLEAIQNVGGSVGGALAPAVTGALVDWTGSFTPALLLAAGLAGVTAVIYGVGVHSRPRAAIA</sequence>
<dbReference type="InterPro" id="IPR050382">
    <property type="entry name" value="MFS_Na/Anion_cotransporter"/>
</dbReference>
<dbReference type="CDD" id="cd17319">
    <property type="entry name" value="MFS_ExuT_GudP_like"/>
    <property type="match status" value="1"/>
</dbReference>
<feature type="transmembrane region" description="Helical" evidence="5">
    <location>
        <begin position="95"/>
        <end position="111"/>
    </location>
</feature>
<dbReference type="InterPro" id="IPR020846">
    <property type="entry name" value="MFS_dom"/>
</dbReference>